<keyword evidence="3 8" id="KW-0547">Nucleotide-binding</keyword>
<dbReference type="PROSITE" id="PS51273">
    <property type="entry name" value="GATASE_TYPE_1"/>
    <property type="match status" value="1"/>
</dbReference>
<evidence type="ECO:0000313" key="9">
    <source>
        <dbReference type="EMBL" id="MCQ6959849.1"/>
    </source>
</evidence>
<feature type="active site" description="Nucleophile" evidence="8">
    <location>
        <position position="86"/>
    </location>
</feature>
<dbReference type="EC" id="3.5.1.2" evidence="8"/>
<comment type="catalytic activity">
    <reaction evidence="8">
        <text>N(2)-formyl-N(1)-(5-phospho-beta-D-ribosyl)glycinamide + L-glutamine + ATP + H2O = 2-formamido-N(1)-(5-O-phospho-beta-D-ribosyl)acetamidine + L-glutamate + ADP + phosphate + H(+)</text>
        <dbReference type="Rhea" id="RHEA:17129"/>
        <dbReference type="ChEBI" id="CHEBI:15377"/>
        <dbReference type="ChEBI" id="CHEBI:15378"/>
        <dbReference type="ChEBI" id="CHEBI:29985"/>
        <dbReference type="ChEBI" id="CHEBI:30616"/>
        <dbReference type="ChEBI" id="CHEBI:43474"/>
        <dbReference type="ChEBI" id="CHEBI:58359"/>
        <dbReference type="ChEBI" id="CHEBI:147286"/>
        <dbReference type="ChEBI" id="CHEBI:147287"/>
        <dbReference type="ChEBI" id="CHEBI:456216"/>
        <dbReference type="EC" id="6.3.5.3"/>
    </reaction>
</comment>
<evidence type="ECO:0000256" key="6">
    <source>
        <dbReference type="ARBA" id="ARBA00022840"/>
    </source>
</evidence>
<evidence type="ECO:0000313" key="10">
    <source>
        <dbReference type="Proteomes" id="UP001204376"/>
    </source>
</evidence>
<evidence type="ECO:0000256" key="3">
    <source>
        <dbReference type="ARBA" id="ARBA00022741"/>
    </source>
</evidence>
<reference evidence="9 10" key="1">
    <citation type="submission" date="2022-07" db="EMBL/GenBank/DDBJ databases">
        <title>Mucilaginibacter sp. JC4.</title>
        <authorList>
            <person name="Le V."/>
            <person name="Ko S.-R."/>
            <person name="Ahn C.-Y."/>
            <person name="Oh H.-M."/>
        </authorList>
    </citation>
    <scope>NUCLEOTIDE SEQUENCE [LARGE SCALE GENOMIC DNA]</scope>
    <source>
        <strain evidence="9 10">JC4</strain>
    </source>
</reference>
<comment type="pathway">
    <text evidence="8">Purine metabolism; IMP biosynthesis via de novo pathway; 5-amino-1-(5-phospho-D-ribosyl)imidazole from N(2)-formyl-N(1)-(5-phospho-D-ribosyl)glycinamide: step 1/2.</text>
</comment>
<dbReference type="PANTHER" id="PTHR47552">
    <property type="entry name" value="PHOSPHORIBOSYLFORMYLGLYCINAMIDINE SYNTHASE SUBUNIT PURQ"/>
    <property type="match status" value="1"/>
</dbReference>
<comment type="subcellular location">
    <subcellularLocation>
        <location evidence="8">Cytoplasm</location>
    </subcellularLocation>
</comment>
<feature type="active site" evidence="8">
    <location>
        <position position="205"/>
    </location>
</feature>
<dbReference type="NCBIfam" id="NF002957">
    <property type="entry name" value="PRK03619.1"/>
    <property type="match status" value="1"/>
</dbReference>
<evidence type="ECO:0000256" key="1">
    <source>
        <dbReference type="ARBA" id="ARBA00022490"/>
    </source>
</evidence>
<comment type="catalytic activity">
    <reaction evidence="8">
        <text>L-glutamine + H2O = L-glutamate + NH4(+)</text>
        <dbReference type="Rhea" id="RHEA:15889"/>
        <dbReference type="ChEBI" id="CHEBI:15377"/>
        <dbReference type="ChEBI" id="CHEBI:28938"/>
        <dbReference type="ChEBI" id="CHEBI:29985"/>
        <dbReference type="ChEBI" id="CHEBI:58359"/>
        <dbReference type="EC" id="3.5.1.2"/>
    </reaction>
</comment>
<dbReference type="InterPro" id="IPR010075">
    <property type="entry name" value="PRibForGlyAmidine_synth_PurQ"/>
</dbReference>
<keyword evidence="6 8" id="KW-0067">ATP-binding</keyword>
<evidence type="ECO:0000256" key="7">
    <source>
        <dbReference type="ARBA" id="ARBA00022962"/>
    </source>
</evidence>
<comment type="subunit">
    <text evidence="8">Part of the FGAM synthase complex composed of 1 PurL, 1 PurQ and 2 PurS subunits.</text>
</comment>
<keyword evidence="5 8" id="KW-0378">Hydrolase</keyword>
<feature type="active site" evidence="8">
    <location>
        <position position="203"/>
    </location>
</feature>
<keyword evidence="7 8" id="KW-0315">Glutamine amidotransferase</keyword>
<keyword evidence="1 8" id="KW-0963">Cytoplasm</keyword>
<dbReference type="Pfam" id="PF13507">
    <property type="entry name" value="GATase_5"/>
    <property type="match status" value="1"/>
</dbReference>
<proteinExistence type="inferred from homology"/>
<evidence type="ECO:0000256" key="2">
    <source>
        <dbReference type="ARBA" id="ARBA00022598"/>
    </source>
</evidence>
<keyword evidence="2 8" id="KW-0436">Ligase</keyword>
<evidence type="ECO:0000256" key="4">
    <source>
        <dbReference type="ARBA" id="ARBA00022755"/>
    </source>
</evidence>
<dbReference type="RefSeq" id="WP_256540040.1">
    <property type="nucleotide sequence ID" value="NZ_JANHOH010000005.1"/>
</dbReference>
<evidence type="ECO:0000256" key="8">
    <source>
        <dbReference type="HAMAP-Rule" id="MF_00421"/>
    </source>
</evidence>
<comment type="function">
    <text evidence="8">Part of the phosphoribosylformylglycinamidine synthase complex involved in the purines biosynthetic pathway. Catalyzes the ATP-dependent conversion of formylglycinamide ribonucleotide (FGAR) and glutamine to yield formylglycinamidine ribonucleotide (FGAM) and glutamate. The FGAM synthase complex is composed of three subunits. PurQ produces an ammonia molecule by converting glutamine to glutamate. PurL transfers the ammonia molecule to FGAR to form FGAM in an ATP-dependent manner. PurS interacts with PurQ and PurL and is thought to assist in the transfer of the ammonia molecule from PurQ to PurL.</text>
</comment>
<keyword evidence="10" id="KW-1185">Reference proteome</keyword>
<dbReference type="CDD" id="cd01740">
    <property type="entry name" value="GATase1_FGAR_AT"/>
    <property type="match status" value="1"/>
</dbReference>
<keyword evidence="4 8" id="KW-0658">Purine biosynthesis</keyword>
<dbReference type="SMART" id="SM01211">
    <property type="entry name" value="GATase_5"/>
    <property type="match status" value="1"/>
</dbReference>
<dbReference type="Gene3D" id="3.40.50.880">
    <property type="match status" value="1"/>
</dbReference>
<comment type="caution">
    <text evidence="9">The sequence shown here is derived from an EMBL/GenBank/DDBJ whole genome shotgun (WGS) entry which is preliminary data.</text>
</comment>
<dbReference type="HAMAP" id="MF_00421">
    <property type="entry name" value="PurQ"/>
    <property type="match status" value="1"/>
</dbReference>
<organism evidence="9 10">
    <name type="scientific">Mucilaginibacter aquariorum</name>
    <dbReference type="NCBI Taxonomy" id="2967225"/>
    <lineage>
        <taxon>Bacteria</taxon>
        <taxon>Pseudomonadati</taxon>
        <taxon>Bacteroidota</taxon>
        <taxon>Sphingobacteriia</taxon>
        <taxon>Sphingobacteriales</taxon>
        <taxon>Sphingobacteriaceae</taxon>
        <taxon>Mucilaginibacter</taxon>
    </lineage>
</organism>
<dbReference type="EMBL" id="JANHOH010000005">
    <property type="protein sequence ID" value="MCQ6959849.1"/>
    <property type="molecule type" value="Genomic_DNA"/>
</dbReference>
<evidence type="ECO:0000256" key="5">
    <source>
        <dbReference type="ARBA" id="ARBA00022801"/>
    </source>
</evidence>
<protein>
    <recommendedName>
        <fullName evidence="8">Phosphoribosylformylglycinamidine synthase subunit PurQ</fullName>
        <shortName evidence="8">FGAM synthase</shortName>
        <ecNumber evidence="8">6.3.5.3</ecNumber>
    </recommendedName>
    <alternativeName>
        <fullName evidence="8">Formylglycinamide ribonucleotide amidotransferase subunit I</fullName>
        <shortName evidence="8">FGAR amidotransferase I</shortName>
        <shortName evidence="8">FGAR-AT I</shortName>
    </alternativeName>
    <alternativeName>
        <fullName evidence="8">Glutaminase PurQ</fullName>
        <ecNumber evidence="8">3.5.1.2</ecNumber>
    </alternativeName>
    <alternativeName>
        <fullName evidence="8">Phosphoribosylformylglycinamidine synthase subunit I</fullName>
    </alternativeName>
</protein>
<dbReference type="PANTHER" id="PTHR47552:SF1">
    <property type="entry name" value="PHOSPHORIBOSYLFORMYLGLYCINAMIDINE SYNTHASE SUBUNIT PURQ"/>
    <property type="match status" value="1"/>
</dbReference>
<sequence length="230" mass="25249">MKFGVVIFPGSNCDEDIIHVLENVMGQQVVRLWHKDHDLQGAEFIVLPGGFSFGDYLRSGAIARFSPIMQEVIQFAAKGGKVLGICNGFQILTEAGLLPGALLHNKNRKFICRNIHMKAQTNNSLVTQFIDQQRALKIPLAHGEGNYFADADVLKALNDNDQVLFRYCDEFGNVTDESNPNGSIENIAGVTNANRNVFGFMPHPERASESLVGNEDGLAIFESILSLAKA</sequence>
<dbReference type="EC" id="6.3.5.3" evidence="8"/>
<dbReference type="InterPro" id="IPR029062">
    <property type="entry name" value="Class_I_gatase-like"/>
</dbReference>
<gene>
    <name evidence="8 9" type="primary">purQ</name>
    <name evidence="9" type="ORF">NPE20_17865</name>
</gene>
<dbReference type="Proteomes" id="UP001204376">
    <property type="component" value="Unassembled WGS sequence"/>
</dbReference>
<name>A0ABT1T5E1_9SPHI</name>
<accession>A0ABT1T5E1</accession>
<dbReference type="SUPFAM" id="SSF52317">
    <property type="entry name" value="Class I glutamine amidotransferase-like"/>
    <property type="match status" value="1"/>
</dbReference>
<dbReference type="NCBIfam" id="TIGR01737">
    <property type="entry name" value="FGAM_synth_I"/>
    <property type="match status" value="1"/>
</dbReference>
<dbReference type="PIRSF" id="PIRSF001586">
    <property type="entry name" value="FGAM_synth_I"/>
    <property type="match status" value="1"/>
</dbReference>